<dbReference type="GO" id="GO:0005829">
    <property type="term" value="C:cytosol"/>
    <property type="evidence" value="ECO:0007669"/>
    <property type="project" value="TreeGrafter"/>
</dbReference>
<accession>A0A8T0MYU9</accession>
<dbReference type="PANTHER" id="PTHR13312:SF3">
    <property type="entry name" value="OVARIAN TUMOR DOMAIN-CONTAINING DEUBIQUITINATING ENZYME 3"/>
    <property type="match status" value="1"/>
</dbReference>
<comment type="function">
    <text evidence="3">Hydrolase that can remove conjugated ubiquitin from proteins and may therefore play an important regulatory role at the level of protein turnover by preventing degradation.</text>
</comment>
<dbReference type="GO" id="GO:0005634">
    <property type="term" value="C:nucleus"/>
    <property type="evidence" value="ECO:0007669"/>
    <property type="project" value="TreeGrafter"/>
</dbReference>
<evidence type="ECO:0000256" key="1">
    <source>
        <dbReference type="ARBA" id="ARBA00000707"/>
    </source>
</evidence>
<gene>
    <name evidence="4" type="ORF">PVAP13_9NG707200</name>
</gene>
<dbReference type="GO" id="GO:0004843">
    <property type="term" value="F:cysteine-type deubiquitinase activity"/>
    <property type="evidence" value="ECO:0007669"/>
    <property type="project" value="UniProtKB-UniRule"/>
</dbReference>
<name>A0A8T0MYU9_PANVG</name>
<dbReference type="PANTHER" id="PTHR13312">
    <property type="entry name" value="HIV-INDUCED PROTEIN-7-LIKE PROTEASE"/>
    <property type="match status" value="1"/>
</dbReference>
<evidence type="ECO:0000313" key="4">
    <source>
        <dbReference type="EMBL" id="KAG2541888.1"/>
    </source>
</evidence>
<comment type="subcellular location">
    <subcellularLocation>
        <location evidence="3">Cytoplasm</location>
    </subcellularLocation>
</comment>
<sequence length="150" mass="16484">MAAAARPSNAALLARLREGTAKFELLEDSAPAPEPAPSWPRLHCFARIAPSLRGGWSAALNKVEHYGVQRVTGDGRCMFRALAKGMAKNKGIPLTPREEVQDADDLRMAVKEIICDSETERQKFEEAVIAITVEQSLKRLGSYAFLLCMN</sequence>
<keyword evidence="3" id="KW-0645">Protease</keyword>
<comment type="caution">
    <text evidence="4">The sequence shown here is derived from an EMBL/GenBank/DDBJ whole genome shotgun (WGS) entry which is preliminary data.</text>
</comment>
<proteinExistence type="predicted"/>
<dbReference type="Gene3D" id="3.90.70.80">
    <property type="match status" value="1"/>
</dbReference>
<protein>
    <recommendedName>
        <fullName evidence="3">Ubiquitin thioesterase OTU</fullName>
        <ecNumber evidence="3">3.4.19.12</ecNumber>
    </recommendedName>
</protein>
<keyword evidence="5" id="KW-1185">Reference proteome</keyword>
<dbReference type="GO" id="GO:0030968">
    <property type="term" value="P:endoplasmic reticulum unfolded protein response"/>
    <property type="evidence" value="ECO:0007669"/>
    <property type="project" value="TreeGrafter"/>
</dbReference>
<evidence type="ECO:0000313" key="5">
    <source>
        <dbReference type="Proteomes" id="UP000823388"/>
    </source>
</evidence>
<dbReference type="EC" id="3.4.19.12" evidence="3"/>
<evidence type="ECO:0000256" key="2">
    <source>
        <dbReference type="ARBA" id="ARBA00022801"/>
    </source>
</evidence>
<keyword evidence="3" id="KW-0788">Thiol protease</keyword>
<keyword evidence="3" id="KW-0833">Ubl conjugation pathway</keyword>
<keyword evidence="2 3" id="KW-0378">Hydrolase</keyword>
<comment type="catalytic activity">
    <reaction evidence="1 3">
        <text>Thiol-dependent hydrolysis of ester, thioester, amide, peptide and isopeptide bonds formed by the C-terminal Gly of ubiquitin (a 76-residue protein attached to proteins as an intracellular targeting signal).</text>
        <dbReference type="EC" id="3.4.19.12"/>
    </reaction>
</comment>
<dbReference type="AlphaFoldDB" id="A0A8T0MYU9"/>
<organism evidence="4 5">
    <name type="scientific">Panicum virgatum</name>
    <name type="common">Blackwell switchgrass</name>
    <dbReference type="NCBI Taxonomy" id="38727"/>
    <lineage>
        <taxon>Eukaryota</taxon>
        <taxon>Viridiplantae</taxon>
        <taxon>Streptophyta</taxon>
        <taxon>Embryophyta</taxon>
        <taxon>Tracheophyta</taxon>
        <taxon>Spermatophyta</taxon>
        <taxon>Magnoliopsida</taxon>
        <taxon>Liliopsida</taxon>
        <taxon>Poales</taxon>
        <taxon>Poaceae</taxon>
        <taxon>PACMAD clade</taxon>
        <taxon>Panicoideae</taxon>
        <taxon>Panicodae</taxon>
        <taxon>Paniceae</taxon>
        <taxon>Panicinae</taxon>
        <taxon>Panicum</taxon>
        <taxon>Panicum sect. Hiantes</taxon>
    </lineage>
</organism>
<dbReference type="EMBL" id="CM029054">
    <property type="protein sequence ID" value="KAG2541888.1"/>
    <property type="molecule type" value="Genomic_DNA"/>
</dbReference>
<dbReference type="GO" id="GO:0036503">
    <property type="term" value="P:ERAD pathway"/>
    <property type="evidence" value="ECO:0007669"/>
    <property type="project" value="TreeGrafter"/>
</dbReference>
<dbReference type="GO" id="GO:0016579">
    <property type="term" value="P:protein deubiquitination"/>
    <property type="evidence" value="ECO:0007669"/>
    <property type="project" value="TreeGrafter"/>
</dbReference>
<dbReference type="Proteomes" id="UP000823388">
    <property type="component" value="Chromosome 9N"/>
</dbReference>
<evidence type="ECO:0000256" key="3">
    <source>
        <dbReference type="RuleBase" id="RU367104"/>
    </source>
</evidence>
<reference evidence="4" key="1">
    <citation type="submission" date="2020-05" db="EMBL/GenBank/DDBJ databases">
        <title>WGS assembly of Panicum virgatum.</title>
        <authorList>
            <person name="Lovell J.T."/>
            <person name="Jenkins J."/>
            <person name="Shu S."/>
            <person name="Juenger T.E."/>
            <person name="Schmutz J."/>
        </authorList>
    </citation>
    <scope>NUCLEOTIDE SEQUENCE</scope>
    <source>
        <strain evidence="4">AP13</strain>
    </source>
</reference>
<keyword evidence="3" id="KW-0963">Cytoplasm</keyword>